<name>A0A445N397_9BACT</name>
<evidence type="ECO:0000256" key="3">
    <source>
        <dbReference type="ARBA" id="ARBA00022679"/>
    </source>
</evidence>
<dbReference type="Gene3D" id="3.40.50.12230">
    <property type="match status" value="1"/>
</dbReference>
<keyword evidence="4 5" id="KW-0648">Protein biosynthesis</keyword>
<dbReference type="NCBIfam" id="TIGR00460">
    <property type="entry name" value="fmt"/>
    <property type="match status" value="1"/>
</dbReference>
<sequence length="305" mass="33118">MGTPEFAVPSLRALVDSGHNILAVVTQPDRPKGRGRHIVSSPIKQAAIGYGLKLFQPEMVSDEEFCASIRPLSPDICIIVAFGQILKKIFLDIPSWGSLNIHASLLPKYRGAAPIQRAIFNGEDHTGLTAMRMEQGLDSGPIVLQEEVAILHDETAGELHDRLSQLSGNLLINALEGLSDGSLFETPQDETEATYAPKIDRNMTLVKWDQPAAAISSLIRALDPVPGAYTMLNGKEIKLFSARILDEKYSDGVPGKVLGCSKDGLEVETAKGVVLIRQLQAQGKKRLPAREFLMGFPFNKDAVLG</sequence>
<dbReference type="InterPro" id="IPR005794">
    <property type="entry name" value="Fmt"/>
</dbReference>
<dbReference type="GO" id="GO:0005829">
    <property type="term" value="C:cytosol"/>
    <property type="evidence" value="ECO:0007669"/>
    <property type="project" value="TreeGrafter"/>
</dbReference>
<feature type="binding site" evidence="5">
    <location>
        <begin position="104"/>
        <end position="107"/>
    </location>
    <ligand>
        <name>(6S)-5,6,7,8-tetrahydrofolate</name>
        <dbReference type="ChEBI" id="CHEBI:57453"/>
    </ligand>
</feature>
<evidence type="ECO:0000256" key="5">
    <source>
        <dbReference type="HAMAP-Rule" id="MF_00182"/>
    </source>
</evidence>
<dbReference type="CDD" id="cd08646">
    <property type="entry name" value="FMT_core_Met-tRNA-FMT_N"/>
    <property type="match status" value="1"/>
</dbReference>
<dbReference type="PANTHER" id="PTHR11138:SF5">
    <property type="entry name" value="METHIONYL-TRNA FORMYLTRANSFERASE, MITOCHONDRIAL"/>
    <property type="match status" value="1"/>
</dbReference>
<dbReference type="EMBL" id="OJIN01000230">
    <property type="protein sequence ID" value="SPD76156.1"/>
    <property type="molecule type" value="Genomic_DNA"/>
</dbReference>
<dbReference type="InterPro" id="IPR011034">
    <property type="entry name" value="Formyl_transferase-like_C_sf"/>
</dbReference>
<reference evidence="8" key="1">
    <citation type="submission" date="2018-01" db="EMBL/GenBank/DDBJ databases">
        <authorList>
            <person name="Regsiter A."/>
            <person name="William W."/>
        </authorList>
    </citation>
    <scope>NUCLEOTIDE SEQUENCE</scope>
    <source>
        <strain evidence="8">TRIP AH-1</strain>
    </source>
</reference>
<evidence type="ECO:0000259" key="6">
    <source>
        <dbReference type="Pfam" id="PF00551"/>
    </source>
</evidence>
<dbReference type="SUPFAM" id="SSF53328">
    <property type="entry name" value="Formyltransferase"/>
    <property type="match status" value="1"/>
</dbReference>
<organism evidence="8">
    <name type="scientific">uncultured Desulfobacterium sp</name>
    <dbReference type="NCBI Taxonomy" id="201089"/>
    <lineage>
        <taxon>Bacteria</taxon>
        <taxon>Pseudomonadati</taxon>
        <taxon>Thermodesulfobacteriota</taxon>
        <taxon>Desulfobacteria</taxon>
        <taxon>Desulfobacterales</taxon>
        <taxon>Desulfobacteriaceae</taxon>
        <taxon>Desulfobacterium</taxon>
        <taxon>environmental samples</taxon>
    </lineage>
</organism>
<protein>
    <recommendedName>
        <fullName evidence="2 5">Methionyl-tRNA formyltransferase</fullName>
        <ecNumber evidence="2 5">2.1.2.9</ecNumber>
    </recommendedName>
</protein>
<evidence type="ECO:0000256" key="4">
    <source>
        <dbReference type="ARBA" id="ARBA00022917"/>
    </source>
</evidence>
<dbReference type="InterPro" id="IPR036477">
    <property type="entry name" value="Formyl_transf_N_sf"/>
</dbReference>
<dbReference type="CDD" id="cd08704">
    <property type="entry name" value="Met_tRNA_FMT_C"/>
    <property type="match status" value="1"/>
</dbReference>
<feature type="domain" description="Formyl transferase N-terminal" evidence="6">
    <location>
        <begin position="2"/>
        <end position="175"/>
    </location>
</feature>
<dbReference type="Pfam" id="PF00551">
    <property type="entry name" value="Formyl_trans_N"/>
    <property type="match status" value="1"/>
</dbReference>
<evidence type="ECO:0000256" key="2">
    <source>
        <dbReference type="ARBA" id="ARBA00012261"/>
    </source>
</evidence>
<dbReference type="InterPro" id="IPR002376">
    <property type="entry name" value="Formyl_transf_N"/>
</dbReference>
<evidence type="ECO:0000313" key="8">
    <source>
        <dbReference type="EMBL" id="SPD76156.1"/>
    </source>
</evidence>
<dbReference type="AlphaFoldDB" id="A0A445N397"/>
<dbReference type="GO" id="GO:0004479">
    <property type="term" value="F:methionyl-tRNA formyltransferase activity"/>
    <property type="evidence" value="ECO:0007669"/>
    <property type="project" value="UniProtKB-UniRule"/>
</dbReference>
<dbReference type="SUPFAM" id="SSF50486">
    <property type="entry name" value="FMT C-terminal domain-like"/>
    <property type="match status" value="1"/>
</dbReference>
<comment type="similarity">
    <text evidence="1 5">Belongs to the Fmt family.</text>
</comment>
<gene>
    <name evidence="5 8" type="primary">fmt</name>
    <name evidence="8" type="ORF">PITCH_A840042</name>
</gene>
<evidence type="ECO:0000256" key="1">
    <source>
        <dbReference type="ARBA" id="ARBA00010699"/>
    </source>
</evidence>
<accession>A0A445N397</accession>
<dbReference type="EC" id="2.1.2.9" evidence="2 5"/>
<dbReference type="Pfam" id="PF02911">
    <property type="entry name" value="Formyl_trans_C"/>
    <property type="match status" value="1"/>
</dbReference>
<dbReference type="PANTHER" id="PTHR11138">
    <property type="entry name" value="METHIONYL-TRNA FORMYLTRANSFERASE"/>
    <property type="match status" value="1"/>
</dbReference>
<dbReference type="InterPro" id="IPR005793">
    <property type="entry name" value="Formyl_trans_C"/>
</dbReference>
<dbReference type="InterPro" id="IPR041711">
    <property type="entry name" value="Met-tRNA-FMT_N"/>
</dbReference>
<comment type="catalytic activity">
    <reaction evidence="5">
        <text>L-methionyl-tRNA(fMet) + (6R)-10-formyltetrahydrofolate = N-formyl-L-methionyl-tRNA(fMet) + (6S)-5,6,7,8-tetrahydrofolate + H(+)</text>
        <dbReference type="Rhea" id="RHEA:24380"/>
        <dbReference type="Rhea" id="RHEA-COMP:9952"/>
        <dbReference type="Rhea" id="RHEA-COMP:9953"/>
        <dbReference type="ChEBI" id="CHEBI:15378"/>
        <dbReference type="ChEBI" id="CHEBI:57453"/>
        <dbReference type="ChEBI" id="CHEBI:78530"/>
        <dbReference type="ChEBI" id="CHEBI:78844"/>
        <dbReference type="ChEBI" id="CHEBI:195366"/>
        <dbReference type="EC" id="2.1.2.9"/>
    </reaction>
</comment>
<keyword evidence="3 5" id="KW-0808">Transferase</keyword>
<comment type="function">
    <text evidence="5">Attaches a formyl group to the free amino group of methionyl-tRNA(fMet). The formyl group appears to play a dual role in the initiator identity of N-formylmethionyl-tRNA by promoting its recognition by IF2 and preventing the misappropriation of this tRNA by the elongation apparatus.</text>
</comment>
<evidence type="ECO:0000259" key="7">
    <source>
        <dbReference type="Pfam" id="PF02911"/>
    </source>
</evidence>
<dbReference type="HAMAP" id="MF_00182">
    <property type="entry name" value="Formyl_trans"/>
    <property type="match status" value="1"/>
</dbReference>
<dbReference type="InterPro" id="IPR044135">
    <property type="entry name" value="Met-tRNA-FMT_C"/>
</dbReference>
<feature type="domain" description="Formyl transferase C-terminal" evidence="7">
    <location>
        <begin position="198"/>
        <end position="296"/>
    </location>
</feature>
<proteinExistence type="inferred from homology"/>